<feature type="binding site" description="axial binding residue" evidence="9">
    <location>
        <position position="465"/>
    </location>
    <ligand>
        <name>heme</name>
        <dbReference type="ChEBI" id="CHEBI:30413"/>
    </ligand>
    <ligandPart>
        <name>Fe</name>
        <dbReference type="ChEBI" id="CHEBI:18248"/>
    </ligandPart>
</feature>
<evidence type="ECO:0000313" key="12">
    <source>
        <dbReference type="Proteomes" id="UP000054279"/>
    </source>
</evidence>
<reference evidence="11 12" key="1">
    <citation type="submission" date="2014-06" db="EMBL/GenBank/DDBJ databases">
        <title>Evolutionary Origins and Diversification of the Mycorrhizal Mutualists.</title>
        <authorList>
            <consortium name="DOE Joint Genome Institute"/>
            <consortium name="Mycorrhizal Genomics Consortium"/>
            <person name="Kohler A."/>
            <person name="Kuo A."/>
            <person name="Nagy L.G."/>
            <person name="Floudas D."/>
            <person name="Copeland A."/>
            <person name="Barry K.W."/>
            <person name="Cichocki N."/>
            <person name="Veneault-Fourrey C."/>
            <person name="LaButti K."/>
            <person name="Lindquist E.A."/>
            <person name="Lipzen A."/>
            <person name="Lundell T."/>
            <person name="Morin E."/>
            <person name="Murat C."/>
            <person name="Riley R."/>
            <person name="Ohm R."/>
            <person name="Sun H."/>
            <person name="Tunlid A."/>
            <person name="Henrissat B."/>
            <person name="Grigoriev I.V."/>
            <person name="Hibbett D.S."/>
            <person name="Martin F."/>
        </authorList>
    </citation>
    <scope>NUCLEOTIDE SEQUENCE [LARGE SCALE GENOMIC DNA]</scope>
    <source>
        <strain evidence="11 12">SS14</strain>
    </source>
</reference>
<dbReference type="InterPro" id="IPR050364">
    <property type="entry name" value="Cytochrome_P450_fung"/>
</dbReference>
<dbReference type="Proteomes" id="UP000054279">
    <property type="component" value="Unassembled WGS sequence"/>
</dbReference>
<dbReference type="PRINTS" id="PR00463">
    <property type="entry name" value="EP450I"/>
</dbReference>
<evidence type="ECO:0000256" key="7">
    <source>
        <dbReference type="ARBA" id="ARBA00023004"/>
    </source>
</evidence>
<dbReference type="CDD" id="cd11065">
    <property type="entry name" value="CYP64-like"/>
    <property type="match status" value="1"/>
</dbReference>
<keyword evidence="5 9" id="KW-0479">Metal-binding</keyword>
<dbReference type="InterPro" id="IPR036396">
    <property type="entry name" value="Cyt_P450_sf"/>
</dbReference>
<organism evidence="11 12">
    <name type="scientific">Sphaerobolus stellatus (strain SS14)</name>
    <dbReference type="NCBI Taxonomy" id="990650"/>
    <lineage>
        <taxon>Eukaryota</taxon>
        <taxon>Fungi</taxon>
        <taxon>Dikarya</taxon>
        <taxon>Basidiomycota</taxon>
        <taxon>Agaricomycotina</taxon>
        <taxon>Agaricomycetes</taxon>
        <taxon>Phallomycetidae</taxon>
        <taxon>Geastrales</taxon>
        <taxon>Sphaerobolaceae</taxon>
        <taxon>Sphaerobolus</taxon>
    </lineage>
</organism>
<comment type="similarity">
    <text evidence="3 10">Belongs to the cytochrome P450 family.</text>
</comment>
<dbReference type="InterPro" id="IPR002401">
    <property type="entry name" value="Cyt_P450_E_grp-I"/>
</dbReference>
<dbReference type="Gene3D" id="1.10.630.10">
    <property type="entry name" value="Cytochrome P450"/>
    <property type="match status" value="2"/>
</dbReference>
<dbReference type="InterPro" id="IPR001128">
    <property type="entry name" value="Cyt_P450"/>
</dbReference>
<evidence type="ECO:0000256" key="9">
    <source>
        <dbReference type="PIRSR" id="PIRSR602401-1"/>
    </source>
</evidence>
<keyword evidence="6 10" id="KW-0560">Oxidoreductase</keyword>
<dbReference type="PROSITE" id="PS00086">
    <property type="entry name" value="CYTOCHROME_P450"/>
    <property type="match status" value="1"/>
</dbReference>
<dbReference type="GO" id="GO:0016020">
    <property type="term" value="C:membrane"/>
    <property type="evidence" value="ECO:0007669"/>
    <property type="project" value="UniProtKB-SubCell"/>
</dbReference>
<evidence type="ECO:0008006" key="13">
    <source>
        <dbReference type="Google" id="ProtNLM"/>
    </source>
</evidence>
<dbReference type="OrthoDB" id="2789670at2759"/>
<keyword evidence="7 9" id="KW-0408">Iron</keyword>
<keyword evidence="8 10" id="KW-0503">Monooxygenase</keyword>
<comment type="pathway">
    <text evidence="2">Secondary metabolite biosynthesis.</text>
</comment>
<dbReference type="Pfam" id="PF00067">
    <property type="entry name" value="p450"/>
    <property type="match status" value="1"/>
</dbReference>
<dbReference type="GO" id="GO:0004497">
    <property type="term" value="F:monooxygenase activity"/>
    <property type="evidence" value="ECO:0007669"/>
    <property type="project" value="UniProtKB-KW"/>
</dbReference>
<evidence type="ECO:0000256" key="8">
    <source>
        <dbReference type="ARBA" id="ARBA00023033"/>
    </source>
</evidence>
<keyword evidence="12" id="KW-1185">Reference proteome</keyword>
<evidence type="ECO:0000256" key="1">
    <source>
        <dbReference type="ARBA" id="ARBA00001971"/>
    </source>
</evidence>
<dbReference type="GO" id="GO:0020037">
    <property type="term" value="F:heme binding"/>
    <property type="evidence" value="ECO:0007669"/>
    <property type="project" value="InterPro"/>
</dbReference>
<keyword evidence="4 9" id="KW-0349">Heme</keyword>
<evidence type="ECO:0000256" key="4">
    <source>
        <dbReference type="ARBA" id="ARBA00022617"/>
    </source>
</evidence>
<dbReference type="AlphaFoldDB" id="A0A0C9TH50"/>
<evidence type="ECO:0000256" key="10">
    <source>
        <dbReference type="RuleBase" id="RU000461"/>
    </source>
</evidence>
<dbReference type="InterPro" id="IPR017972">
    <property type="entry name" value="Cyt_P450_CS"/>
</dbReference>
<evidence type="ECO:0000256" key="2">
    <source>
        <dbReference type="ARBA" id="ARBA00005179"/>
    </source>
</evidence>
<dbReference type="HOGENOM" id="CLU_001570_2_3_1"/>
<evidence type="ECO:0000256" key="6">
    <source>
        <dbReference type="ARBA" id="ARBA00023002"/>
    </source>
</evidence>
<dbReference type="EMBL" id="KN837297">
    <property type="protein sequence ID" value="KIJ28808.1"/>
    <property type="molecule type" value="Genomic_DNA"/>
</dbReference>
<dbReference type="SUPFAM" id="SSF48264">
    <property type="entry name" value="Cytochrome P450"/>
    <property type="match status" value="1"/>
</dbReference>
<dbReference type="GO" id="GO:0005506">
    <property type="term" value="F:iron ion binding"/>
    <property type="evidence" value="ECO:0007669"/>
    <property type="project" value="InterPro"/>
</dbReference>
<proteinExistence type="inferred from homology"/>
<evidence type="ECO:0000256" key="5">
    <source>
        <dbReference type="ARBA" id="ARBA00022723"/>
    </source>
</evidence>
<protein>
    <recommendedName>
        <fullName evidence="13">Cytochrome P450</fullName>
    </recommendedName>
</protein>
<evidence type="ECO:0000313" key="11">
    <source>
        <dbReference type="EMBL" id="KIJ28808.1"/>
    </source>
</evidence>
<accession>A0A0C9TH50</accession>
<gene>
    <name evidence="11" type="ORF">M422DRAFT_269859</name>
</gene>
<sequence length="538" mass="60103">MHIFRLRLRRPWSEACVQLPAGKANGLAAGRCNTTLGGIATLNLTGSPSLTCKFRSHKTRDIVSAVAQLVKEEYTSQQEDGQQLIHSQAWLIHPRIKMVNLSTELLLLSAATLVVYRLLSKPRVPKGLRLPPGPSPKPIIGNALDMPKCFEWETYAKYAKQYGEIFYLDVFGTPLVFLNCRRIVHDHELFEKRSSNYSDRTTFPMLVGYGIHIKSENDPYIHTAEEAMNAGGEASVPGRFMVDMIPWMKYIPEWVPGASFKKQARIWRKYILDIADLPFEHVKAQMANGTAQPSFTSTHLERLSAMKDAPADAELVIKNTAGIIFGGDADTTLKTLITFVLAMVLFPDVQKKVQEELDAVLGGVRLPEFQAMAALPYTIAAYKEAMRWHPLLPLGLAHAATQDDVIDGYFIPKGVIVFGNSWYVLLREDADFGPDTDKFNPGRFMESGRRDPGQTGAFGYGRRVCPGRYMAENLLFIAVASILQNFDITPTRDGSGKEVMPEYEWTSGFFSSPTDYQCTIKVRSKAAEERVLSIPVEV</sequence>
<dbReference type="PANTHER" id="PTHR46300:SF7">
    <property type="entry name" value="P450, PUTATIVE (EUROFUNG)-RELATED"/>
    <property type="match status" value="1"/>
</dbReference>
<comment type="cofactor">
    <cofactor evidence="1 9">
        <name>heme</name>
        <dbReference type="ChEBI" id="CHEBI:30413"/>
    </cofactor>
</comment>
<dbReference type="PANTHER" id="PTHR46300">
    <property type="entry name" value="P450, PUTATIVE (EUROFUNG)-RELATED-RELATED"/>
    <property type="match status" value="1"/>
</dbReference>
<name>A0A0C9TH50_SPHS4</name>
<evidence type="ECO:0000256" key="3">
    <source>
        <dbReference type="ARBA" id="ARBA00010617"/>
    </source>
</evidence>
<dbReference type="GO" id="GO:0016705">
    <property type="term" value="F:oxidoreductase activity, acting on paired donors, with incorporation or reduction of molecular oxygen"/>
    <property type="evidence" value="ECO:0007669"/>
    <property type="project" value="InterPro"/>
</dbReference>